<organism evidence="1">
    <name type="scientific">Cyprideis torosa</name>
    <dbReference type="NCBI Taxonomy" id="163714"/>
    <lineage>
        <taxon>Eukaryota</taxon>
        <taxon>Metazoa</taxon>
        <taxon>Ecdysozoa</taxon>
        <taxon>Arthropoda</taxon>
        <taxon>Crustacea</taxon>
        <taxon>Oligostraca</taxon>
        <taxon>Ostracoda</taxon>
        <taxon>Podocopa</taxon>
        <taxon>Podocopida</taxon>
        <taxon>Cytherocopina</taxon>
        <taxon>Cytheroidea</taxon>
        <taxon>Cytherideidae</taxon>
        <taxon>Cyprideis</taxon>
    </lineage>
</organism>
<gene>
    <name evidence="1" type="ORF">CTOB1V02_LOCUS16985</name>
</gene>
<accession>A0A7R9A137</accession>
<feature type="non-terminal residue" evidence="1">
    <location>
        <position position="1"/>
    </location>
</feature>
<dbReference type="AlphaFoldDB" id="A0A7R9A137"/>
<reference evidence="1" key="1">
    <citation type="submission" date="2020-11" db="EMBL/GenBank/DDBJ databases">
        <authorList>
            <person name="Tran Van P."/>
        </authorList>
    </citation>
    <scope>NUCLEOTIDE SEQUENCE</scope>
</reference>
<proteinExistence type="predicted"/>
<dbReference type="EMBL" id="OB717498">
    <property type="protein sequence ID" value="CAD7239170.1"/>
    <property type="molecule type" value="Genomic_DNA"/>
</dbReference>
<protein>
    <submittedName>
        <fullName evidence="1">Uncharacterized protein</fullName>
    </submittedName>
</protein>
<name>A0A7R9A137_9CRUS</name>
<evidence type="ECO:0000313" key="1">
    <source>
        <dbReference type="EMBL" id="CAD7239170.1"/>
    </source>
</evidence>
<dbReference type="OrthoDB" id="10065496at2759"/>
<sequence length="116" mass="12508">MLKTATEGLLAEELKLLLALFKADSKMSPGPREEVLSLSLPWFMAVLSSLPKDPPAAHSEEFLALSAPFVPVLVSVAHELIGKDTDTASSSSSMLQCLDCILHLLSLQHECMNDST</sequence>